<reference evidence="1 2" key="1">
    <citation type="submission" date="2024-08" db="EMBL/GenBank/DDBJ databases">
        <title>Clostridium lapicellarii sp. nov., and Clostridium renhuaiense sp. nov., two species isolated from the mud in a fermentation cellar used for producing sauce-flavour Chinese liquors.</title>
        <authorList>
            <person name="Yang F."/>
            <person name="Wang H."/>
            <person name="Chen L.Q."/>
            <person name="Zhou N."/>
            <person name="Lu J.J."/>
            <person name="Pu X.X."/>
            <person name="Wan B."/>
            <person name="Wang L."/>
            <person name="Liu S.J."/>
        </authorList>
    </citation>
    <scope>NUCLEOTIDE SEQUENCE [LARGE SCALE GENOMIC DNA]</scope>
    <source>
        <strain evidence="1 2">MT-5</strain>
    </source>
</reference>
<organism evidence="1 2">
    <name type="scientific">Clostridium moutaii</name>
    <dbReference type="NCBI Taxonomy" id="3240932"/>
    <lineage>
        <taxon>Bacteria</taxon>
        <taxon>Bacillati</taxon>
        <taxon>Bacillota</taxon>
        <taxon>Clostridia</taxon>
        <taxon>Eubacteriales</taxon>
        <taxon>Clostridiaceae</taxon>
        <taxon>Clostridium</taxon>
    </lineage>
</organism>
<dbReference type="EMBL" id="JBGEWD010000021">
    <property type="protein sequence ID" value="MEY8001590.1"/>
    <property type="molecule type" value="Genomic_DNA"/>
</dbReference>
<evidence type="ECO:0000313" key="1">
    <source>
        <dbReference type="EMBL" id="MEY8001590.1"/>
    </source>
</evidence>
<dbReference type="RefSeq" id="WP_369705483.1">
    <property type="nucleotide sequence ID" value="NZ_JBGEWD010000021.1"/>
</dbReference>
<comment type="caution">
    <text evidence="1">The sequence shown here is derived from an EMBL/GenBank/DDBJ whole genome shotgun (WGS) entry which is preliminary data.</text>
</comment>
<evidence type="ECO:0000313" key="2">
    <source>
        <dbReference type="Proteomes" id="UP001564657"/>
    </source>
</evidence>
<proteinExistence type="predicted"/>
<gene>
    <name evidence="1" type="ORF">AB8U03_15580</name>
</gene>
<accession>A0ABV4BVQ7</accession>
<sequence length="198" mass="23336">MKFNGELIRKAHKLTKEIKSEYPEVNYQFQFGLSLKYLLSNKEEGKMGKIEIIINFIEKGIDEITNPAKPDIKKRRLKILQENKNLFKEEDFEQYITLKEGLNKAMEIARYAVSKGKAPKQLYVILHNILFMVGPKMEGIFIEDKKNLVLIKMPKWLAAKKLIREETVCKIEKETEKAVYTSTRIWLPKNQIEIIREF</sequence>
<protein>
    <submittedName>
        <fullName evidence="1">Uncharacterized protein</fullName>
    </submittedName>
</protein>
<dbReference type="Proteomes" id="UP001564657">
    <property type="component" value="Unassembled WGS sequence"/>
</dbReference>
<name>A0ABV4BVQ7_9CLOT</name>
<keyword evidence="2" id="KW-1185">Reference proteome</keyword>